<evidence type="ECO:0000313" key="8">
    <source>
        <dbReference type="Proteomes" id="UP000184550"/>
    </source>
</evidence>
<name>A0A7Z9C427_9CYAN</name>
<dbReference type="InterPro" id="IPR045063">
    <property type="entry name" value="Dynamin_N"/>
</dbReference>
<evidence type="ECO:0000313" key="7">
    <source>
        <dbReference type="EMBL" id="VXD25068.1"/>
    </source>
</evidence>
<dbReference type="PANTHER" id="PTHR10465">
    <property type="entry name" value="TRANSMEMBRANE GTPASE FZO1"/>
    <property type="match status" value="1"/>
</dbReference>
<dbReference type="Proteomes" id="UP000184550">
    <property type="component" value="Unassembled WGS sequence"/>
</dbReference>
<evidence type="ECO:0000259" key="6">
    <source>
        <dbReference type="Pfam" id="PF00350"/>
    </source>
</evidence>
<dbReference type="GO" id="GO:0003924">
    <property type="term" value="F:GTPase activity"/>
    <property type="evidence" value="ECO:0007669"/>
    <property type="project" value="InterPro"/>
</dbReference>
<keyword evidence="5" id="KW-0472">Membrane</keyword>
<organism evidence="7 8">
    <name type="scientific">Planktothrix serta PCC 8927</name>
    <dbReference type="NCBI Taxonomy" id="671068"/>
    <lineage>
        <taxon>Bacteria</taxon>
        <taxon>Bacillati</taxon>
        <taxon>Cyanobacteriota</taxon>
        <taxon>Cyanophyceae</taxon>
        <taxon>Oscillatoriophycideae</taxon>
        <taxon>Oscillatoriales</taxon>
        <taxon>Microcoleaceae</taxon>
        <taxon>Planktothrix</taxon>
    </lineage>
</organism>
<evidence type="ECO:0000256" key="1">
    <source>
        <dbReference type="ARBA" id="ARBA00004370"/>
    </source>
</evidence>
<dbReference type="Gene3D" id="3.40.50.300">
    <property type="entry name" value="P-loop containing nucleotide triphosphate hydrolases"/>
    <property type="match status" value="1"/>
</dbReference>
<proteinExistence type="predicted"/>
<accession>A0A7Z9C427</accession>
<evidence type="ECO:0000256" key="2">
    <source>
        <dbReference type="ARBA" id="ARBA00022741"/>
    </source>
</evidence>
<protein>
    <recommendedName>
        <fullName evidence="6">Dynamin N-terminal domain-containing protein</fullName>
    </recommendedName>
</protein>
<keyword evidence="8" id="KW-1185">Reference proteome</keyword>
<dbReference type="SUPFAM" id="SSF52540">
    <property type="entry name" value="P-loop containing nucleoside triphosphate hydrolases"/>
    <property type="match status" value="1"/>
</dbReference>
<gene>
    <name evidence="7" type="ORF">PL8927_830296</name>
</gene>
<dbReference type="PANTHER" id="PTHR10465:SF0">
    <property type="entry name" value="SARCALUMENIN"/>
    <property type="match status" value="1"/>
</dbReference>
<dbReference type="InterPro" id="IPR027094">
    <property type="entry name" value="Mitofusin_fam"/>
</dbReference>
<dbReference type="GO" id="GO:0016020">
    <property type="term" value="C:membrane"/>
    <property type="evidence" value="ECO:0007669"/>
    <property type="project" value="UniProtKB-SubCell"/>
</dbReference>
<dbReference type="GO" id="GO:0005525">
    <property type="term" value="F:GTP binding"/>
    <property type="evidence" value="ECO:0007669"/>
    <property type="project" value="UniProtKB-KW"/>
</dbReference>
<comment type="subcellular location">
    <subcellularLocation>
        <location evidence="1">Membrane</location>
    </subcellularLocation>
</comment>
<dbReference type="InterPro" id="IPR027417">
    <property type="entry name" value="P-loop_NTPase"/>
</dbReference>
<evidence type="ECO:0000256" key="3">
    <source>
        <dbReference type="ARBA" id="ARBA00022801"/>
    </source>
</evidence>
<dbReference type="AlphaFoldDB" id="A0A7Z9C427"/>
<reference evidence="7" key="1">
    <citation type="submission" date="2019-10" db="EMBL/GenBank/DDBJ databases">
        <authorList>
            <consortium name="Genoscope - CEA"/>
            <person name="William W."/>
        </authorList>
    </citation>
    <scope>NUCLEOTIDE SEQUENCE [LARGE SCALE GENOMIC DNA]</scope>
    <source>
        <strain evidence="7">BBR_PRJEB10992</strain>
    </source>
</reference>
<keyword evidence="3" id="KW-0378">Hydrolase</keyword>
<dbReference type="RefSeq" id="WP_083626457.1">
    <property type="nucleotide sequence ID" value="NZ_LR734883.1"/>
</dbReference>
<keyword evidence="4" id="KW-0342">GTP-binding</keyword>
<dbReference type="OrthoDB" id="5477114at2"/>
<comment type="caution">
    <text evidence="7">The sequence shown here is derived from an EMBL/GenBank/DDBJ whole genome shotgun (WGS) entry which is preliminary data.</text>
</comment>
<sequence>MDWKTKSSYYEARLTDALNVQRHAVNLANLPQAQVPTRLKDILLEEEEPTRRQLERLKKREFRIAVVGLEKAGKSTFINAWLECDLLPAKAGRCTFTTTQIYSVENESEQSLEVQARTEEEFINLLKELEKIGAKEDLKTIKANEITLQQVRSEPKRVFPFTRLEDIREPLKKYVADEKYAHAVLEARLYTNKLAQAEGIVFYDVPGLDSGLAKHVDEAQAMLSDCDAVILVQRFTSLREKELEIIKFTELGDKNVTVADKLFVFLSRIDSLASPEALKTHIEEASQDWLRRAKLPPERIVSGSAGAYLSLNNLAGEQTKLEIGDASDIKAKLQKLTGITDEETLQTKETGIPVIKDKIFNYINTERVDILTKRCEASINKIMSSSEEIYRIVSKNYPENPEEAKLFEENNQLVLFTEWWDQKWETIKADLQKYYQDSIANESFESSDSKSLAQIEKFRQRYLQIVDVEMKKLREETFKKKDTIFLANAFPVFAQMKANFAWREDLYSDITKLLSSIAHQLAVELKDEALELVEYMTHLLWGSNQVKSRLIQNSEEYFLEKLENSLSVLFLRFARPVAEALIRGPLKSDIRHKIIKSLGVDIEIIDNYYTGEEIAFKVLKKYAKHGSDLLFNPELRQQVLGVKEVATQITEVVTQIVVDVSNELEFPQEKEEAEAVVVEVKHDINALEEYLRYAIFDAAGFESYCIQELKGLIDSFRDKKGTWNGVAINEWRQENSLLFAEIPDNLKSQESNLEVSERLRQLSIALKRNPSLEV</sequence>
<feature type="domain" description="Dynamin N-terminal" evidence="6">
    <location>
        <begin position="64"/>
        <end position="238"/>
    </location>
</feature>
<dbReference type="Pfam" id="PF00350">
    <property type="entry name" value="Dynamin_N"/>
    <property type="match status" value="1"/>
</dbReference>
<evidence type="ECO:0000256" key="5">
    <source>
        <dbReference type="ARBA" id="ARBA00023136"/>
    </source>
</evidence>
<dbReference type="EMBL" id="CZCU02000161">
    <property type="protein sequence ID" value="VXD25068.1"/>
    <property type="molecule type" value="Genomic_DNA"/>
</dbReference>
<keyword evidence="2" id="KW-0547">Nucleotide-binding</keyword>
<evidence type="ECO:0000256" key="4">
    <source>
        <dbReference type="ARBA" id="ARBA00023134"/>
    </source>
</evidence>